<sequence>MKLSHLIASTATDAVIATGVATPHANAWENDYNAATNTCTITFSDQDQSNVNNAYRELFELMAKNSFAALSNPKDAKLVQEYALDPATKNAALLSGDGKVSSAQTKYFFNTMTLGVKDHPDYIRAIAFANLSKKPVITEQTLTMTPEEAHEDGGVMYGVDLAGVIAASAWTGVTEGSFVGVRDLILETAKENYPRFGGPILTYSQAFEACANKEDANGSTVAGSNLTGDQFSSIGIAGGVIGLILIAIMGFAARPFVDQFVANLGF</sequence>
<organism evidence="2 3">
    <name type="scientific">Corynebacterium qintianiae</name>
    <dbReference type="NCBI Taxonomy" id="2709392"/>
    <lineage>
        <taxon>Bacteria</taxon>
        <taxon>Bacillati</taxon>
        <taxon>Actinomycetota</taxon>
        <taxon>Actinomycetes</taxon>
        <taxon>Mycobacteriales</taxon>
        <taxon>Corynebacteriaceae</taxon>
        <taxon>Corynebacterium</taxon>
    </lineage>
</organism>
<accession>A0A7T0KMK3</accession>
<evidence type="ECO:0000313" key="3">
    <source>
        <dbReference type="Proteomes" id="UP000594586"/>
    </source>
</evidence>
<keyword evidence="1" id="KW-0812">Transmembrane</keyword>
<keyword evidence="1" id="KW-0472">Membrane</keyword>
<keyword evidence="1" id="KW-1133">Transmembrane helix</keyword>
<reference evidence="2 3" key="1">
    <citation type="submission" date="2020-11" db="EMBL/GenBank/DDBJ databases">
        <title>Corynebacterium sp. MC1420.</title>
        <authorList>
            <person name="Zhou J."/>
        </authorList>
    </citation>
    <scope>NUCLEOTIDE SEQUENCE [LARGE SCALE GENOMIC DNA]</scope>
    <source>
        <strain evidence="2 3">MC1420</strain>
    </source>
</reference>
<dbReference type="EMBL" id="CP064955">
    <property type="protein sequence ID" value="QPK83079.1"/>
    <property type="molecule type" value="Genomic_DNA"/>
</dbReference>
<protein>
    <submittedName>
        <fullName evidence="2">Uncharacterized protein</fullName>
    </submittedName>
</protein>
<dbReference type="RefSeq" id="WP_165002357.1">
    <property type="nucleotide sequence ID" value="NZ_CP064955.1"/>
</dbReference>
<feature type="transmembrane region" description="Helical" evidence="1">
    <location>
        <begin position="234"/>
        <end position="253"/>
    </location>
</feature>
<dbReference type="Proteomes" id="UP000594586">
    <property type="component" value="Chromosome"/>
</dbReference>
<name>A0A7T0KMK3_9CORY</name>
<keyword evidence="3" id="KW-1185">Reference proteome</keyword>
<dbReference type="AlphaFoldDB" id="A0A7T0KMK3"/>
<dbReference type="KEGG" id="cqn:G7Y29_09595"/>
<evidence type="ECO:0000256" key="1">
    <source>
        <dbReference type="SAM" id="Phobius"/>
    </source>
</evidence>
<proteinExistence type="predicted"/>
<evidence type="ECO:0000313" key="2">
    <source>
        <dbReference type="EMBL" id="QPK83079.1"/>
    </source>
</evidence>
<gene>
    <name evidence="2" type="ORF">G7Y29_09595</name>
</gene>